<dbReference type="OrthoDB" id="9813612at2"/>
<evidence type="ECO:0000256" key="6">
    <source>
        <dbReference type="RuleBase" id="RU000481"/>
    </source>
</evidence>
<keyword evidence="9" id="KW-1185">Reference proteome</keyword>
<proteinExistence type="inferred from homology"/>
<dbReference type="PROSITE" id="PS00105">
    <property type="entry name" value="AA_TRANSFER_CLASS_1"/>
    <property type="match status" value="1"/>
</dbReference>
<dbReference type="CDD" id="cd00609">
    <property type="entry name" value="AAT_like"/>
    <property type="match status" value="1"/>
</dbReference>
<comment type="similarity">
    <text evidence="2 6">Belongs to the class-I pyridoxal-phosphate-dependent aminotransferase family.</text>
</comment>
<organism evidence="8 9">
    <name type="scientific">Brevibacillus fluminis</name>
    <dbReference type="NCBI Taxonomy" id="511487"/>
    <lineage>
        <taxon>Bacteria</taxon>
        <taxon>Bacillati</taxon>
        <taxon>Bacillota</taxon>
        <taxon>Bacilli</taxon>
        <taxon>Bacillales</taxon>
        <taxon>Paenibacillaceae</taxon>
        <taxon>Brevibacillus</taxon>
    </lineage>
</organism>
<dbReference type="InterPro" id="IPR015424">
    <property type="entry name" value="PyrdxlP-dep_Trfase"/>
</dbReference>
<evidence type="ECO:0000259" key="7">
    <source>
        <dbReference type="Pfam" id="PF00155"/>
    </source>
</evidence>
<sequence>MKPLYHLLNSQVKDLQISGIRKISNRIMNDPTIINLTLGQPDFPTPDKIKRAAQQAIVDNKSSYTHNAGMLPLREAISAYIDKLYGLSYRAEDEIIVTNGASEALAITFQAILEPGAEVILPAPIYPGYEPLIRLCGGVPVLIDTRATGFKVNAAMIAAAITEKTRCVVLPYPSNPIGCTLNEKEVREIADLLLDKEIFIVSDEIYSRLTFDGDHFSIATIPGMKEKSIVINGLSKSHAMTGWRIGFTLAPAPITAEMIKLHLYQTVCASTISQYAALEAVTSCMDDEEAMKAEYRKRRDYVYARLSAMGLACTKPEGAFYAFASIEHLGMPASDFVMNLIDDEKVAVVPGEAFSQFGQGYIRLSYAASMEKLEEGLNRLERFVQKCQRS</sequence>
<evidence type="ECO:0000256" key="5">
    <source>
        <dbReference type="ARBA" id="ARBA00022898"/>
    </source>
</evidence>
<dbReference type="AlphaFoldDB" id="A0A3M8D1G0"/>
<dbReference type="PANTHER" id="PTHR46383:SF4">
    <property type="entry name" value="AMINOTRANSFERASE"/>
    <property type="match status" value="1"/>
</dbReference>
<dbReference type="EMBL" id="RHHQ01000023">
    <property type="protein sequence ID" value="RNB81297.1"/>
    <property type="molecule type" value="Genomic_DNA"/>
</dbReference>
<keyword evidence="5" id="KW-0663">Pyridoxal phosphate</keyword>
<dbReference type="Gene3D" id="3.90.1150.10">
    <property type="entry name" value="Aspartate Aminotransferase, domain 1"/>
    <property type="match status" value="1"/>
</dbReference>
<dbReference type="SUPFAM" id="SSF53383">
    <property type="entry name" value="PLP-dependent transferases"/>
    <property type="match status" value="1"/>
</dbReference>
<dbReference type="InterPro" id="IPR004838">
    <property type="entry name" value="NHTrfase_class1_PyrdxlP-BS"/>
</dbReference>
<accession>A0A3M8D1G0</accession>
<dbReference type="InterPro" id="IPR015421">
    <property type="entry name" value="PyrdxlP-dep_Trfase_major"/>
</dbReference>
<name>A0A3M8D1G0_9BACL</name>
<keyword evidence="3 6" id="KW-0032">Aminotransferase</keyword>
<evidence type="ECO:0000256" key="1">
    <source>
        <dbReference type="ARBA" id="ARBA00001933"/>
    </source>
</evidence>
<evidence type="ECO:0000313" key="9">
    <source>
        <dbReference type="Proteomes" id="UP000271031"/>
    </source>
</evidence>
<dbReference type="GO" id="GO:0030170">
    <property type="term" value="F:pyridoxal phosphate binding"/>
    <property type="evidence" value="ECO:0007669"/>
    <property type="project" value="InterPro"/>
</dbReference>
<dbReference type="EC" id="2.6.1.-" evidence="6"/>
<dbReference type="InterPro" id="IPR004839">
    <property type="entry name" value="Aminotransferase_I/II_large"/>
</dbReference>
<dbReference type="Gene3D" id="3.40.640.10">
    <property type="entry name" value="Type I PLP-dependent aspartate aminotransferase-like (Major domain)"/>
    <property type="match status" value="1"/>
</dbReference>
<dbReference type="GO" id="GO:0006520">
    <property type="term" value="P:amino acid metabolic process"/>
    <property type="evidence" value="ECO:0007669"/>
    <property type="project" value="InterPro"/>
</dbReference>
<comment type="caution">
    <text evidence="8">The sequence shown here is derived from an EMBL/GenBank/DDBJ whole genome shotgun (WGS) entry which is preliminary data.</text>
</comment>
<keyword evidence="4 6" id="KW-0808">Transferase</keyword>
<dbReference type="InterPro" id="IPR050596">
    <property type="entry name" value="AspAT/PAT-like"/>
</dbReference>
<evidence type="ECO:0000256" key="4">
    <source>
        <dbReference type="ARBA" id="ARBA00022679"/>
    </source>
</evidence>
<evidence type="ECO:0000313" key="8">
    <source>
        <dbReference type="EMBL" id="RNB81297.1"/>
    </source>
</evidence>
<dbReference type="PANTHER" id="PTHR46383">
    <property type="entry name" value="ASPARTATE AMINOTRANSFERASE"/>
    <property type="match status" value="1"/>
</dbReference>
<dbReference type="Pfam" id="PF00155">
    <property type="entry name" value="Aminotran_1_2"/>
    <property type="match status" value="1"/>
</dbReference>
<dbReference type="NCBIfam" id="NF005817">
    <property type="entry name" value="PRK07683.1"/>
    <property type="match status" value="1"/>
</dbReference>
<dbReference type="GO" id="GO:0008483">
    <property type="term" value="F:transaminase activity"/>
    <property type="evidence" value="ECO:0007669"/>
    <property type="project" value="UniProtKB-KW"/>
</dbReference>
<feature type="domain" description="Aminotransferase class I/classII large" evidence="7">
    <location>
        <begin position="32"/>
        <end position="380"/>
    </location>
</feature>
<dbReference type="Proteomes" id="UP000271031">
    <property type="component" value="Unassembled WGS sequence"/>
</dbReference>
<comment type="cofactor">
    <cofactor evidence="1 6">
        <name>pyridoxal 5'-phosphate</name>
        <dbReference type="ChEBI" id="CHEBI:597326"/>
    </cofactor>
</comment>
<reference evidence="8 9" key="1">
    <citation type="submission" date="2018-10" db="EMBL/GenBank/DDBJ databases">
        <title>Phylogenomics of Brevibacillus.</title>
        <authorList>
            <person name="Dunlap C."/>
        </authorList>
    </citation>
    <scope>NUCLEOTIDE SEQUENCE [LARGE SCALE GENOMIC DNA]</scope>
    <source>
        <strain evidence="8 9">JCM 15716</strain>
    </source>
</reference>
<dbReference type="InterPro" id="IPR015422">
    <property type="entry name" value="PyrdxlP-dep_Trfase_small"/>
</dbReference>
<evidence type="ECO:0000256" key="2">
    <source>
        <dbReference type="ARBA" id="ARBA00007441"/>
    </source>
</evidence>
<gene>
    <name evidence="8" type="ORF">EDM56_26015</name>
</gene>
<evidence type="ECO:0000256" key="3">
    <source>
        <dbReference type="ARBA" id="ARBA00022576"/>
    </source>
</evidence>
<protein>
    <recommendedName>
        <fullName evidence="6">Aminotransferase</fullName>
        <ecNumber evidence="6">2.6.1.-</ecNumber>
    </recommendedName>
</protein>
<dbReference type="FunFam" id="3.40.640.10:FF:000033">
    <property type="entry name" value="Aspartate aminotransferase"/>
    <property type="match status" value="1"/>
</dbReference>